<keyword evidence="5" id="KW-0614">Plasmid</keyword>
<evidence type="ECO:0000256" key="3">
    <source>
        <dbReference type="ARBA" id="ARBA00023163"/>
    </source>
</evidence>
<reference evidence="5 6" key="1">
    <citation type="submission" date="2007-03" db="EMBL/GenBank/DDBJ databases">
        <title>Complete sequence of plasmid pBVIE05 of Burkholderia vietnamiensis G4.</title>
        <authorList>
            <consortium name="US DOE Joint Genome Institute"/>
            <person name="Copeland A."/>
            <person name="Lucas S."/>
            <person name="Lapidus A."/>
            <person name="Barry K."/>
            <person name="Detter J.C."/>
            <person name="Glavina del Rio T."/>
            <person name="Hammon N."/>
            <person name="Israni S."/>
            <person name="Dalin E."/>
            <person name="Tice H."/>
            <person name="Pitluck S."/>
            <person name="Chain P."/>
            <person name="Malfatti S."/>
            <person name="Shin M."/>
            <person name="Vergez L."/>
            <person name="Schmutz J."/>
            <person name="Larimer F."/>
            <person name="Land M."/>
            <person name="Hauser L."/>
            <person name="Kyrpides N."/>
            <person name="Tiedje J."/>
            <person name="Richardson P."/>
        </authorList>
    </citation>
    <scope>NUCLEOTIDE SEQUENCE [LARGE SCALE GENOMIC DNA]</scope>
    <source>
        <strain evidence="6">G4 / LMG 22486</strain>
        <plasmid evidence="5 6">pBVIE05</plasmid>
    </source>
</reference>
<gene>
    <name evidence="5" type="ordered locus">Bcep1808_7714</name>
</gene>
<dbReference type="CDD" id="cd00093">
    <property type="entry name" value="HTH_XRE"/>
    <property type="match status" value="1"/>
</dbReference>
<dbReference type="InterPro" id="IPR036286">
    <property type="entry name" value="LexA/Signal_pep-like_sf"/>
</dbReference>
<dbReference type="AlphaFoldDB" id="A4JWD1"/>
<dbReference type="Pfam" id="PF00717">
    <property type="entry name" value="Peptidase_S24"/>
    <property type="match status" value="1"/>
</dbReference>
<dbReference type="InterPro" id="IPR015927">
    <property type="entry name" value="Peptidase_S24_S26A/B/C"/>
</dbReference>
<dbReference type="SUPFAM" id="SSF51306">
    <property type="entry name" value="LexA/Signal peptidase"/>
    <property type="match status" value="1"/>
</dbReference>
<dbReference type="CDD" id="cd06529">
    <property type="entry name" value="S24_LexA-like"/>
    <property type="match status" value="1"/>
</dbReference>
<dbReference type="Pfam" id="PF01381">
    <property type="entry name" value="HTH_3"/>
    <property type="match status" value="1"/>
</dbReference>
<dbReference type="InterPro" id="IPR039418">
    <property type="entry name" value="LexA-like"/>
</dbReference>
<organism evidence="5 6">
    <name type="scientific">Burkholderia vietnamiensis (strain G4 / LMG 22486)</name>
    <name type="common">Burkholderia cepacia (strain R1808)</name>
    <dbReference type="NCBI Taxonomy" id="269482"/>
    <lineage>
        <taxon>Bacteria</taxon>
        <taxon>Pseudomonadati</taxon>
        <taxon>Pseudomonadota</taxon>
        <taxon>Betaproteobacteria</taxon>
        <taxon>Burkholderiales</taxon>
        <taxon>Burkholderiaceae</taxon>
        <taxon>Burkholderia</taxon>
        <taxon>Burkholderia cepacia complex</taxon>
    </lineage>
</organism>
<evidence type="ECO:0000313" key="6">
    <source>
        <dbReference type="Proteomes" id="UP000002287"/>
    </source>
</evidence>
<dbReference type="PANTHER" id="PTHR40661">
    <property type="match status" value="1"/>
</dbReference>
<dbReference type="PANTHER" id="PTHR40661:SF3">
    <property type="entry name" value="FELS-1 PROPHAGE TRANSCRIPTIONAL REGULATOR"/>
    <property type="match status" value="1"/>
</dbReference>
<proteinExistence type="predicted"/>
<dbReference type="InterPro" id="IPR001387">
    <property type="entry name" value="Cro/C1-type_HTH"/>
</dbReference>
<keyword evidence="2" id="KW-0238">DNA-binding</keyword>
<sequence>MAAPADSVGARVSARRTELGISQKELARRVGLTQPTISALEKGKSNTSGSIASLAKALGVVPLWLETGLGDKEPGAREYRRVLDDGTQTSVIEFEVTVLASDGSCGGGAPGQTVIADVRTKVGPVIRDQRFFERIGASPEHVFAILGDGDGMARFIEHGDMVFFSSAGCDRLVTGQIYAFETIDGPRIKRVHRRADGHVILSNDNPDKNRYPDEIYSQADAEALHCLGVFLYREG</sequence>
<dbReference type="SUPFAM" id="SSF47413">
    <property type="entry name" value="lambda repressor-like DNA-binding domains"/>
    <property type="match status" value="1"/>
</dbReference>
<feature type="domain" description="HTH cro/C1-type" evidence="4">
    <location>
        <begin position="12"/>
        <end position="65"/>
    </location>
</feature>
<keyword evidence="3" id="KW-0804">Transcription</keyword>
<accession>A4JWD1</accession>
<evidence type="ECO:0000256" key="1">
    <source>
        <dbReference type="ARBA" id="ARBA00023015"/>
    </source>
</evidence>
<name>A4JWD1_BURVG</name>
<dbReference type="EMBL" id="CP000621">
    <property type="protein sequence ID" value="ABO60584.1"/>
    <property type="molecule type" value="Genomic_DNA"/>
</dbReference>
<dbReference type="SMART" id="SM00530">
    <property type="entry name" value="HTH_XRE"/>
    <property type="match status" value="1"/>
</dbReference>
<keyword evidence="1" id="KW-0805">Transcription regulation</keyword>
<dbReference type="HOGENOM" id="CLU_066192_1_4_4"/>
<evidence type="ECO:0000256" key="2">
    <source>
        <dbReference type="ARBA" id="ARBA00023125"/>
    </source>
</evidence>
<dbReference type="Gene3D" id="1.10.260.40">
    <property type="entry name" value="lambda repressor-like DNA-binding domains"/>
    <property type="match status" value="1"/>
</dbReference>
<dbReference type="InterPro" id="IPR010982">
    <property type="entry name" value="Lambda_DNA-bd_dom_sf"/>
</dbReference>
<evidence type="ECO:0000313" key="5">
    <source>
        <dbReference type="EMBL" id="ABO60584.1"/>
    </source>
</evidence>
<evidence type="ECO:0000259" key="4">
    <source>
        <dbReference type="PROSITE" id="PS50943"/>
    </source>
</evidence>
<dbReference type="Proteomes" id="UP000002287">
    <property type="component" value="Plasmid pBVIE05"/>
</dbReference>
<dbReference type="Gene3D" id="2.10.109.10">
    <property type="entry name" value="Umud Fragment, subunit A"/>
    <property type="match status" value="1"/>
</dbReference>
<geneLocation type="plasmid" evidence="5 6">
    <name>pBVIE05</name>
</geneLocation>
<dbReference type="KEGG" id="bvi:Bcep1808_7714"/>
<dbReference type="GO" id="GO:0003677">
    <property type="term" value="F:DNA binding"/>
    <property type="evidence" value="ECO:0007669"/>
    <property type="project" value="UniProtKB-KW"/>
</dbReference>
<dbReference type="PROSITE" id="PS50943">
    <property type="entry name" value="HTH_CROC1"/>
    <property type="match status" value="1"/>
</dbReference>
<protein>
    <submittedName>
        <fullName evidence="5">Putative phage repressor</fullName>
    </submittedName>
</protein>